<dbReference type="RefSeq" id="WP_081826164.1">
    <property type="nucleotide sequence ID" value="NZ_HG966617.1"/>
</dbReference>
<evidence type="ECO:0000256" key="2">
    <source>
        <dbReference type="ARBA" id="ARBA00017399"/>
    </source>
</evidence>
<comment type="subunit">
    <text evidence="1">Homodimer.</text>
</comment>
<dbReference type="PANTHER" id="PTHR43707:SF1">
    <property type="entry name" value="HISTIDINE--TRNA LIGASE, MITOCHONDRIAL-RELATED"/>
    <property type="match status" value="1"/>
</dbReference>
<proteinExistence type="predicted"/>
<dbReference type="GO" id="GO:0000105">
    <property type="term" value="P:L-histidine biosynthetic process"/>
    <property type="evidence" value="ECO:0007669"/>
    <property type="project" value="UniProtKB-KW"/>
</dbReference>
<sequence length="494" mass="53443">MYFTAMTNDALSFAAIISEWGKPADFARALGQDDGGDLARKWRRRDSIPQEWWPAVIDAARRDGKPVDAERLLRAQRNAVSRKSGDGGDHAPVIESPDPERPASGYDASSLEALDAQAQSVKAVFNQAGYVPVEPPTMQPADIFLNRSGEDIRQRTYVFQDPGGEEWCLRPDLTIPTCRMYLERDPEGHSEAKLCYNGPAYRYQPPSAGKPVEFLQAGVEHIGGASTPEADAEIVAIAIDAIQSAGLKSFGTTLGDLGLFGALVDKLDLPQSWRGRLKRHIWRPAYFDEILTRLTDAESMPVTPNTNQALLAALDVMEPERARDVVQDVLALAGISAVGGRTVTEISERFLEQAAGAASAELSRETADAIRAFLAISAPCTTAVDEIAHVAKAAGVSLDDELESIARRIDVICGKGVNRNDITFDADFGRKEEYYTGFVFELRVEALGASRQVAGGGRYDGLLKSLGSPRNVPAVGCAIRTERLLAAVGLEARS</sequence>
<evidence type="ECO:0000313" key="6">
    <source>
        <dbReference type="EMBL" id="CDO60348.1"/>
    </source>
</evidence>
<dbReference type="InterPro" id="IPR045864">
    <property type="entry name" value="aa-tRNA-synth_II/BPL/LPL"/>
</dbReference>
<dbReference type="InterPro" id="IPR041715">
    <property type="entry name" value="HisRS-like_core"/>
</dbReference>
<dbReference type="PANTHER" id="PTHR43707">
    <property type="entry name" value="HISTIDYL-TRNA SYNTHETASE"/>
    <property type="match status" value="1"/>
</dbReference>
<protein>
    <recommendedName>
        <fullName evidence="2">Histidine--tRNA ligase</fullName>
    </recommendedName>
</protein>
<gene>
    <name evidence="6" type="ORF">BN1012_Phect2135</name>
</gene>
<keyword evidence="6" id="KW-0808">Transferase</keyword>
<feature type="domain" description="Aminoacyl-transfer RNA synthetases class-II family profile" evidence="5">
    <location>
        <begin position="119"/>
        <end position="488"/>
    </location>
</feature>
<dbReference type="PATRIC" id="fig|1458461.3.peg.2141"/>
<dbReference type="KEGG" id="pect:BN1012_Phect2135"/>
<keyword evidence="3" id="KW-0028">Amino-acid biosynthesis</keyword>
<feature type="region of interest" description="Disordered" evidence="4">
    <location>
        <begin position="77"/>
        <end position="107"/>
    </location>
</feature>
<dbReference type="Proteomes" id="UP000032160">
    <property type="component" value="Chromosome I"/>
</dbReference>
<dbReference type="NCBIfam" id="NF008953">
    <property type="entry name" value="PRK12295.1-6"/>
    <property type="match status" value="1"/>
</dbReference>
<evidence type="ECO:0000256" key="4">
    <source>
        <dbReference type="SAM" id="MobiDB-lite"/>
    </source>
</evidence>
<dbReference type="GO" id="GO:0016757">
    <property type="term" value="F:glycosyltransferase activity"/>
    <property type="evidence" value="ECO:0007669"/>
    <property type="project" value="UniProtKB-KW"/>
</dbReference>
<dbReference type="STRING" id="1458461.BN1012_Phect2135"/>
<dbReference type="InterPro" id="IPR006195">
    <property type="entry name" value="aa-tRNA-synth_II"/>
</dbReference>
<evidence type="ECO:0000256" key="3">
    <source>
        <dbReference type="ARBA" id="ARBA00023102"/>
    </source>
</evidence>
<dbReference type="GO" id="GO:0004821">
    <property type="term" value="F:histidine-tRNA ligase activity"/>
    <property type="evidence" value="ECO:0007669"/>
    <property type="project" value="TreeGrafter"/>
</dbReference>
<accession>X5M9P8</accession>
<dbReference type="PROSITE" id="PS50862">
    <property type="entry name" value="AA_TRNA_LIGASE_II"/>
    <property type="match status" value="1"/>
</dbReference>
<evidence type="ECO:0000256" key="1">
    <source>
        <dbReference type="ARBA" id="ARBA00011738"/>
    </source>
</evidence>
<keyword evidence="7" id="KW-1185">Reference proteome</keyword>
<keyword evidence="3" id="KW-0368">Histidine biosynthesis</keyword>
<dbReference type="SUPFAM" id="SSF55681">
    <property type="entry name" value="Class II aaRS and biotin synthetases"/>
    <property type="match status" value="1"/>
</dbReference>
<dbReference type="AlphaFoldDB" id="X5M9P8"/>
<keyword evidence="6" id="KW-0328">Glycosyltransferase</keyword>
<dbReference type="CDD" id="cd00773">
    <property type="entry name" value="HisRS-like_core"/>
    <property type="match status" value="1"/>
</dbReference>
<dbReference type="OrthoDB" id="9797914at2"/>
<organism evidence="6 7">
    <name type="scientific">Candidatus Phaeomarinibacter ectocarpi</name>
    <dbReference type="NCBI Taxonomy" id="1458461"/>
    <lineage>
        <taxon>Bacteria</taxon>
        <taxon>Pseudomonadati</taxon>
        <taxon>Pseudomonadota</taxon>
        <taxon>Alphaproteobacteria</taxon>
        <taxon>Hyphomicrobiales</taxon>
        <taxon>Parvibaculaceae</taxon>
        <taxon>Candidatus Phaeomarinibacter</taxon>
    </lineage>
</organism>
<dbReference type="HOGENOM" id="CLU_025113_6_0_5"/>
<dbReference type="GO" id="GO:0005737">
    <property type="term" value="C:cytoplasm"/>
    <property type="evidence" value="ECO:0007669"/>
    <property type="project" value="InterPro"/>
</dbReference>
<dbReference type="GO" id="GO:0006427">
    <property type="term" value="P:histidyl-tRNA aminoacylation"/>
    <property type="evidence" value="ECO:0007669"/>
    <property type="project" value="TreeGrafter"/>
</dbReference>
<reference evidence="6 7" key="1">
    <citation type="journal article" date="2014" name="Front. Genet.">
        <title>Genome and metabolic network of "Candidatus Phaeomarinobacter ectocarpi" Ec32, a new candidate genus of Alphaproteobacteria frequently associated with brown algae.</title>
        <authorList>
            <person name="Dittami S.M."/>
            <person name="Barbeyron T."/>
            <person name="Boyen C."/>
            <person name="Cambefort J."/>
            <person name="Collet G."/>
            <person name="Delage L."/>
            <person name="Gobet A."/>
            <person name="Groisillier A."/>
            <person name="Leblanc C."/>
            <person name="Michel G."/>
            <person name="Scornet D."/>
            <person name="Siegel A."/>
            <person name="Tapia J.E."/>
            <person name="Tonon T."/>
        </authorList>
    </citation>
    <scope>NUCLEOTIDE SEQUENCE [LARGE SCALE GENOMIC DNA]</scope>
    <source>
        <strain evidence="6 7">Ec32</strain>
    </source>
</reference>
<dbReference type="EMBL" id="HG966617">
    <property type="protein sequence ID" value="CDO60348.1"/>
    <property type="molecule type" value="Genomic_DNA"/>
</dbReference>
<dbReference type="Gene3D" id="3.30.930.10">
    <property type="entry name" value="Bira Bifunctional Protein, Domain 2"/>
    <property type="match status" value="1"/>
</dbReference>
<dbReference type="Pfam" id="PF13393">
    <property type="entry name" value="tRNA-synt_His"/>
    <property type="match status" value="2"/>
</dbReference>
<evidence type="ECO:0000259" key="5">
    <source>
        <dbReference type="PROSITE" id="PS50862"/>
    </source>
</evidence>
<name>X5M9P8_9HYPH</name>
<evidence type="ECO:0000313" key="7">
    <source>
        <dbReference type="Proteomes" id="UP000032160"/>
    </source>
</evidence>
<dbReference type="InterPro" id="IPR004516">
    <property type="entry name" value="HisRS/HisZ"/>
</dbReference>